<sequence>MTDAVIDRIIRELGKRGDDLEARGLAVVQYLYEDLNLAELIEVLRAATELDSPLARLGYADELLGIFDDVAAELAEPPAGLVQAVRSAVESGITGTAEMFAASQTVTSAFTVPPTLQLEWMDDAERRMREFWGNEPARFRQEIHDALVDGLKRGQGIDQMSKRIQDRVGVSRSRASLIARNEVGNAAAYATQKSQAQAGCAEYIWRSAKDRRVRPEHAKRDGKRFSWDDPPPDGHPGEPINCRCVALAVIPGE</sequence>
<evidence type="ECO:0000259" key="2">
    <source>
        <dbReference type="Pfam" id="PF04233"/>
    </source>
</evidence>
<accession>Q9RZ57</accession>
<feature type="domain" description="Phage head morphogenesis" evidence="2">
    <location>
        <begin position="141"/>
        <end position="246"/>
    </location>
</feature>
<dbReference type="GeneID" id="69518990"/>
<dbReference type="AlphaFoldDB" id="Q9RZ57"/>
<organism evidence="3 4">
    <name type="scientific">Deinococcus radiodurans (strain ATCC 13939 / DSM 20539 / JCM 16871 / CCUG 27074 / LMG 4051 / NBRC 15346 / NCIMB 9279 / VKM B-1422 / R1)</name>
    <dbReference type="NCBI Taxonomy" id="243230"/>
    <lineage>
        <taxon>Bacteria</taxon>
        <taxon>Thermotogati</taxon>
        <taxon>Deinococcota</taxon>
        <taxon>Deinococci</taxon>
        <taxon>Deinococcales</taxon>
        <taxon>Deinococcaceae</taxon>
        <taxon>Deinococcus</taxon>
    </lineage>
</organism>
<dbReference type="PaxDb" id="243230-DR_A0097"/>
<proteinExistence type="predicted"/>
<dbReference type="PATRIC" id="fig|243230.17.peg.2982"/>
<evidence type="ECO:0000313" key="4">
    <source>
        <dbReference type="Proteomes" id="UP000002524"/>
    </source>
</evidence>
<dbReference type="STRING" id="243230.DR_A0097"/>
<keyword evidence="4" id="KW-1185">Reference proteome</keyword>
<dbReference type="EMBL" id="AE001825">
    <property type="protein sequence ID" value="AAF12241.1"/>
    <property type="molecule type" value="Genomic_DNA"/>
</dbReference>
<dbReference type="PIR" id="C75604">
    <property type="entry name" value="C75604"/>
</dbReference>
<feature type="region of interest" description="Disordered" evidence="1">
    <location>
        <begin position="212"/>
        <end position="239"/>
    </location>
</feature>
<dbReference type="RefSeq" id="WP_010889356.1">
    <property type="nucleotide sequence ID" value="NC_001264.1"/>
</dbReference>
<dbReference type="Proteomes" id="UP000002524">
    <property type="component" value="Chromosome 2"/>
</dbReference>
<dbReference type="HOGENOM" id="CLU_079019_1_0_0"/>
<dbReference type="eggNOG" id="COG2369">
    <property type="taxonomic scope" value="Bacteria"/>
</dbReference>
<evidence type="ECO:0000256" key="1">
    <source>
        <dbReference type="SAM" id="MobiDB-lite"/>
    </source>
</evidence>
<dbReference type="InterPro" id="IPR006528">
    <property type="entry name" value="Phage_head_morphogenesis_dom"/>
</dbReference>
<protein>
    <submittedName>
        <fullName evidence="3">Head morphogenesis protein, putative</fullName>
    </submittedName>
</protein>
<gene>
    <name evidence="3" type="ordered locus">DR_A0097</name>
</gene>
<dbReference type="Pfam" id="PF04233">
    <property type="entry name" value="Phage_Mu_F"/>
    <property type="match status" value="1"/>
</dbReference>
<dbReference type="InParanoid" id="Q9RZ57"/>
<name>Q9RZ57_DEIRA</name>
<dbReference type="KEGG" id="dra:DR_A0097"/>
<feature type="compositionally biased region" description="Basic and acidic residues" evidence="1">
    <location>
        <begin position="212"/>
        <end position="227"/>
    </location>
</feature>
<dbReference type="NCBIfam" id="TIGR01641">
    <property type="entry name" value="phageSPP1_gp7"/>
    <property type="match status" value="1"/>
</dbReference>
<dbReference type="EnsemblBacteria" id="AAF12241">
    <property type="protein sequence ID" value="AAF12241"/>
    <property type="gene ID" value="DR_A0097"/>
</dbReference>
<reference evidence="3 4" key="1">
    <citation type="journal article" date="1999" name="Science">
        <title>Genome sequence of the radioresistant bacterium Deinococcus radiodurans R1.</title>
        <authorList>
            <person name="White O."/>
            <person name="Eisen J.A."/>
            <person name="Heidelberg J.F."/>
            <person name="Hickey E.K."/>
            <person name="Peterson J.D."/>
            <person name="Dodson R.J."/>
            <person name="Haft D.H."/>
            <person name="Gwinn M.L."/>
            <person name="Nelson W.C."/>
            <person name="Richardson D.L."/>
            <person name="Moffat K.S."/>
            <person name="Qin H."/>
            <person name="Jiang L."/>
            <person name="Pamphile W."/>
            <person name="Crosby M."/>
            <person name="Shen M."/>
            <person name="Vamathevan J.J."/>
            <person name="Lam P."/>
            <person name="McDonald L."/>
            <person name="Utterback T."/>
            <person name="Zalewski C."/>
            <person name="Makarova K.S."/>
            <person name="Aravind L."/>
            <person name="Daly M.J."/>
            <person name="Minton K.W."/>
            <person name="Fleischmann R.D."/>
            <person name="Ketchum K.A."/>
            <person name="Nelson K.E."/>
            <person name="Salzberg S."/>
            <person name="Smith H.O."/>
            <person name="Venter J.C."/>
            <person name="Fraser C.M."/>
        </authorList>
    </citation>
    <scope>NUCLEOTIDE SEQUENCE [LARGE SCALE GENOMIC DNA]</scope>
    <source>
        <strain evidence="4">ATCC 13939 / DSM 20539 / JCM 16871 / LMG 4051 / NBRC 15346 / NCIMB 9279 / R1 / VKM B-1422</strain>
    </source>
</reference>
<evidence type="ECO:0000313" key="3">
    <source>
        <dbReference type="EMBL" id="AAF12241.1"/>
    </source>
</evidence>
<dbReference type="OrthoDB" id="62511at2"/>